<evidence type="ECO:0000256" key="7">
    <source>
        <dbReference type="ARBA" id="ARBA00022824"/>
    </source>
</evidence>
<dbReference type="Pfam" id="PF05753">
    <property type="entry name" value="TRAP_beta"/>
    <property type="match status" value="1"/>
</dbReference>
<dbReference type="InterPro" id="IPR008856">
    <property type="entry name" value="TRAP_beta"/>
</dbReference>
<keyword evidence="9 11" id="KW-0472">Membrane</keyword>
<keyword evidence="8 12" id="KW-1133">Transmembrane helix</keyword>
<evidence type="ECO:0000256" key="10">
    <source>
        <dbReference type="ARBA" id="ARBA00023180"/>
    </source>
</evidence>
<feature type="chain" id="PRO_5045591513" description="Translocon-associated protein subunit beta" evidence="13">
    <location>
        <begin position="20"/>
        <end position="189"/>
    </location>
</feature>
<evidence type="ECO:0000256" key="8">
    <source>
        <dbReference type="ARBA" id="ARBA00022989"/>
    </source>
</evidence>
<evidence type="ECO:0000256" key="4">
    <source>
        <dbReference type="ARBA" id="ARBA00021110"/>
    </source>
</evidence>
<evidence type="ECO:0000256" key="9">
    <source>
        <dbReference type="ARBA" id="ARBA00023136"/>
    </source>
</evidence>
<proteinExistence type="inferred from homology"/>
<organism evidence="14 15">
    <name type="scientific">Saccoglossus kowalevskii</name>
    <name type="common">Acorn worm</name>
    <dbReference type="NCBI Taxonomy" id="10224"/>
    <lineage>
        <taxon>Eukaryota</taxon>
        <taxon>Metazoa</taxon>
        <taxon>Hemichordata</taxon>
        <taxon>Enteropneusta</taxon>
        <taxon>Harrimaniidae</taxon>
        <taxon>Saccoglossus</taxon>
    </lineage>
</organism>
<keyword evidence="10" id="KW-0325">Glycoprotein</keyword>
<dbReference type="PIRSF" id="PIRSF016400">
    <property type="entry name" value="TRAP_beta"/>
    <property type="match status" value="1"/>
</dbReference>
<evidence type="ECO:0000256" key="11">
    <source>
        <dbReference type="PIRNR" id="PIRNR016400"/>
    </source>
</evidence>
<dbReference type="GeneID" id="100367902"/>
<sequence length="189" mass="21279">MLRFTAVIGILLLAGFCQTEDTGARLLASKNILNQWLVEGKDLTVAYNIYNVGSSAALKVELRDETFPTSDFQNVHGKYVVTWDRLAPGSNVSHTVIVRPLQAGFFNFTAATISYIPQEDAQPQFGYTSAPGEGGIMSLREYDRKFSPHYMDWLAFAVMTLPSIGIPFMLWYRSKSKYEKPVEKKSKKH</sequence>
<evidence type="ECO:0000313" key="14">
    <source>
        <dbReference type="Proteomes" id="UP000694865"/>
    </source>
</evidence>
<comment type="similarity">
    <text evidence="3 11">Belongs to the TRAP-beta family.</text>
</comment>
<keyword evidence="7 11" id="KW-0256">Endoplasmic reticulum</keyword>
<evidence type="ECO:0000256" key="1">
    <source>
        <dbReference type="ARBA" id="ARBA00002838"/>
    </source>
</evidence>
<name>A0ABM0GZ01_SACKO</name>
<evidence type="ECO:0000256" key="3">
    <source>
        <dbReference type="ARBA" id="ARBA00005610"/>
    </source>
</evidence>
<dbReference type="PANTHER" id="PTHR12861:SF3">
    <property type="entry name" value="TRANSLOCON-ASSOCIATED PROTEIN SUBUNIT BETA"/>
    <property type="match status" value="1"/>
</dbReference>
<comment type="function">
    <text evidence="1 11">TRAP proteins are part of a complex whose function is to bind calcium to the ER membrane and thereby regulate the retention of ER resident proteins.</text>
</comment>
<reference evidence="15" key="1">
    <citation type="submission" date="2025-08" db="UniProtKB">
        <authorList>
            <consortium name="RefSeq"/>
        </authorList>
    </citation>
    <scope>IDENTIFICATION</scope>
    <source>
        <tissue evidence="15">Testes</tissue>
    </source>
</reference>
<dbReference type="PANTHER" id="PTHR12861">
    <property type="entry name" value="TRANSLOCON-ASSOCIATED PROTEIN, BETA SUBUNIT PRECURSOR TRAP-BETA SIGNAL SEQUENCE RECEPTOR BETA SUBUNIT"/>
    <property type="match status" value="1"/>
</dbReference>
<feature type="signal peptide" evidence="13">
    <location>
        <begin position="1"/>
        <end position="19"/>
    </location>
</feature>
<evidence type="ECO:0000256" key="2">
    <source>
        <dbReference type="ARBA" id="ARBA00004115"/>
    </source>
</evidence>
<dbReference type="RefSeq" id="XP_002740523.1">
    <property type="nucleotide sequence ID" value="XM_002740477.2"/>
</dbReference>
<comment type="subcellular location">
    <subcellularLocation>
        <location evidence="2">Endoplasmic reticulum membrane</location>
        <topology evidence="2">Single-pass type I membrane protein</topology>
    </subcellularLocation>
</comment>
<comment type="subunit">
    <text evidence="11">Heterotetramer of TRAP-alpha, TRAP-beta, TRAP-delta and TRAP-gamma.</text>
</comment>
<keyword evidence="14" id="KW-1185">Reference proteome</keyword>
<protein>
    <recommendedName>
        <fullName evidence="4 11">Translocon-associated protein subunit beta</fullName>
        <shortName evidence="11">TRAP-beta</shortName>
    </recommendedName>
    <alternativeName>
        <fullName evidence="11">Signal sequence receptor subunit beta</fullName>
    </alternativeName>
</protein>
<feature type="transmembrane region" description="Helical" evidence="12">
    <location>
        <begin position="153"/>
        <end position="172"/>
    </location>
</feature>
<keyword evidence="6 13" id="KW-0732">Signal</keyword>
<evidence type="ECO:0000256" key="6">
    <source>
        <dbReference type="ARBA" id="ARBA00022729"/>
    </source>
</evidence>
<dbReference type="Proteomes" id="UP000694865">
    <property type="component" value="Unplaced"/>
</dbReference>
<accession>A0ABM0GZ01</accession>
<evidence type="ECO:0000313" key="15">
    <source>
        <dbReference type="RefSeq" id="XP_002740523.1"/>
    </source>
</evidence>
<evidence type="ECO:0000256" key="5">
    <source>
        <dbReference type="ARBA" id="ARBA00022692"/>
    </source>
</evidence>
<keyword evidence="5 12" id="KW-0812">Transmembrane</keyword>
<evidence type="ECO:0000256" key="12">
    <source>
        <dbReference type="SAM" id="Phobius"/>
    </source>
</evidence>
<gene>
    <name evidence="15" type="primary">LOC100367902</name>
</gene>
<evidence type="ECO:0000256" key="13">
    <source>
        <dbReference type="SAM" id="SignalP"/>
    </source>
</evidence>